<dbReference type="Pfam" id="PF03450">
    <property type="entry name" value="CO_deh_flav_C"/>
    <property type="match status" value="1"/>
</dbReference>
<dbReference type="InterPro" id="IPR016167">
    <property type="entry name" value="FAD-bd_PCMH_sub1"/>
</dbReference>
<evidence type="ECO:0000313" key="6">
    <source>
        <dbReference type="Proteomes" id="UP000315677"/>
    </source>
</evidence>
<dbReference type="InterPro" id="IPR036683">
    <property type="entry name" value="CO_DH_flav_C_dom_sf"/>
</dbReference>
<keyword evidence="6" id="KW-1185">Reference proteome</keyword>
<reference evidence="5 6" key="1">
    <citation type="submission" date="2019-06" db="EMBL/GenBank/DDBJ databases">
        <title>Sequencing the genomes of 1000 actinobacteria strains.</title>
        <authorList>
            <person name="Klenk H.-P."/>
        </authorList>
    </citation>
    <scope>NUCLEOTIDE SEQUENCE [LARGE SCALE GENOMIC DNA]</scope>
    <source>
        <strain evidence="5 6">DSM 45301</strain>
    </source>
</reference>
<evidence type="ECO:0000256" key="2">
    <source>
        <dbReference type="ARBA" id="ARBA00022827"/>
    </source>
</evidence>
<dbReference type="PANTHER" id="PTHR42659">
    <property type="entry name" value="XANTHINE DEHYDROGENASE SUBUNIT C-RELATED"/>
    <property type="match status" value="1"/>
</dbReference>
<dbReference type="Pfam" id="PF00941">
    <property type="entry name" value="FAD_binding_5"/>
    <property type="match status" value="1"/>
</dbReference>
<accession>A0A543DI88</accession>
<dbReference type="EMBL" id="VFPA01000003">
    <property type="protein sequence ID" value="TQM09054.1"/>
    <property type="molecule type" value="Genomic_DNA"/>
</dbReference>
<organism evidence="5 6">
    <name type="scientific">Pseudonocardia kunmingensis</name>
    <dbReference type="NCBI Taxonomy" id="630975"/>
    <lineage>
        <taxon>Bacteria</taxon>
        <taxon>Bacillati</taxon>
        <taxon>Actinomycetota</taxon>
        <taxon>Actinomycetes</taxon>
        <taxon>Pseudonocardiales</taxon>
        <taxon>Pseudonocardiaceae</taxon>
        <taxon>Pseudonocardia</taxon>
    </lineage>
</organism>
<dbReference type="PROSITE" id="PS51387">
    <property type="entry name" value="FAD_PCMH"/>
    <property type="match status" value="1"/>
</dbReference>
<proteinExistence type="predicted"/>
<dbReference type="InterPro" id="IPR005107">
    <property type="entry name" value="CO_DH_flav_C"/>
</dbReference>
<keyword evidence="1" id="KW-0285">Flavoprotein</keyword>
<dbReference type="Proteomes" id="UP000315677">
    <property type="component" value="Unassembled WGS sequence"/>
</dbReference>
<dbReference type="SUPFAM" id="SSF56176">
    <property type="entry name" value="FAD-binding/transporter-associated domain-like"/>
    <property type="match status" value="1"/>
</dbReference>
<evidence type="ECO:0000256" key="1">
    <source>
        <dbReference type="ARBA" id="ARBA00022630"/>
    </source>
</evidence>
<dbReference type="AlphaFoldDB" id="A0A543DI88"/>
<evidence type="ECO:0000256" key="3">
    <source>
        <dbReference type="ARBA" id="ARBA00023002"/>
    </source>
</evidence>
<dbReference type="InterPro" id="IPR016169">
    <property type="entry name" value="FAD-bd_PCMH_sub2"/>
</dbReference>
<keyword evidence="2" id="KW-0274">FAD</keyword>
<evidence type="ECO:0000259" key="4">
    <source>
        <dbReference type="PROSITE" id="PS51387"/>
    </source>
</evidence>
<evidence type="ECO:0000313" key="5">
    <source>
        <dbReference type="EMBL" id="TQM09054.1"/>
    </source>
</evidence>
<dbReference type="PANTHER" id="PTHR42659:SF2">
    <property type="entry name" value="XANTHINE DEHYDROGENASE SUBUNIT C-RELATED"/>
    <property type="match status" value="1"/>
</dbReference>
<comment type="caution">
    <text evidence="5">The sequence shown here is derived from an EMBL/GenBank/DDBJ whole genome shotgun (WGS) entry which is preliminary data.</text>
</comment>
<dbReference type="SUPFAM" id="SSF55447">
    <property type="entry name" value="CO dehydrogenase flavoprotein C-terminal domain-like"/>
    <property type="match status" value="1"/>
</dbReference>
<dbReference type="Gene3D" id="3.30.390.50">
    <property type="entry name" value="CO dehydrogenase flavoprotein, C-terminal domain"/>
    <property type="match status" value="1"/>
</dbReference>
<dbReference type="RefSeq" id="WP_281288671.1">
    <property type="nucleotide sequence ID" value="NZ_VFPA01000003.1"/>
</dbReference>
<protein>
    <submittedName>
        <fullName evidence="5">CO/xanthine dehydrogenase FAD-binding subunit</fullName>
    </submittedName>
</protein>
<dbReference type="InterPro" id="IPR036318">
    <property type="entry name" value="FAD-bd_PCMH-like_sf"/>
</dbReference>
<dbReference type="InterPro" id="IPR002346">
    <property type="entry name" value="Mopterin_DH_FAD-bd"/>
</dbReference>
<name>A0A543DI88_9PSEU</name>
<dbReference type="GO" id="GO:0071949">
    <property type="term" value="F:FAD binding"/>
    <property type="evidence" value="ECO:0007669"/>
    <property type="project" value="InterPro"/>
</dbReference>
<dbReference type="InterPro" id="IPR016166">
    <property type="entry name" value="FAD-bd_PCMH"/>
</dbReference>
<sequence>MVRFLRPGSLAEACAMRAEQPDAVPLAGGTDLLVQLNLRRERPAALLDLSGVAELAEWSREGDGFRIGAGVPFTRIVGEIGEQVPALAAAARTIGSAQIRNRGTLGGNLGTASPAGDALPPLVATGGEVELVSVRGRRTVSVEEFCTGPKTSLLAPDELVAEVRVPVRRGPQHFAKVGPRNAMVIAVAAVATAVDAPGRAVRVAFGAAGPRPARARSAEEFAAAALDWDRGPVDPGVAARFGALVAESCAPIDDVRATAAYRRRAVAVLAARSLTWTWNEYRRDMCA</sequence>
<dbReference type="Gene3D" id="3.30.43.10">
    <property type="entry name" value="Uridine Diphospho-n-acetylenolpyruvylglucosamine Reductase, domain 2"/>
    <property type="match status" value="1"/>
</dbReference>
<keyword evidence="3" id="KW-0560">Oxidoreductase</keyword>
<dbReference type="SMART" id="SM01092">
    <property type="entry name" value="CO_deh_flav_C"/>
    <property type="match status" value="1"/>
</dbReference>
<feature type="domain" description="FAD-binding PCMH-type" evidence="4">
    <location>
        <begin position="1"/>
        <end position="170"/>
    </location>
</feature>
<gene>
    <name evidence="5" type="ORF">FB558_4795</name>
</gene>
<dbReference type="InterPro" id="IPR051312">
    <property type="entry name" value="Diverse_Substr_Oxidored"/>
</dbReference>
<dbReference type="GO" id="GO:0016491">
    <property type="term" value="F:oxidoreductase activity"/>
    <property type="evidence" value="ECO:0007669"/>
    <property type="project" value="UniProtKB-KW"/>
</dbReference>
<dbReference type="Gene3D" id="3.30.465.10">
    <property type="match status" value="1"/>
</dbReference>